<gene>
    <name evidence="1" type="ORF">RPERSI_LOCUS17251</name>
</gene>
<keyword evidence="2" id="KW-1185">Reference proteome</keyword>
<evidence type="ECO:0000313" key="2">
    <source>
        <dbReference type="Proteomes" id="UP000789920"/>
    </source>
</evidence>
<name>A0ACA9R6M5_9GLOM</name>
<sequence>MWKIFAKKRVAYTSIAVVVGSASAYYFYPGAPRRIRQQRAHSLSIIKPQFLMSETYADAYNQAQSDTPSDNELHTLWVPPSRKEMLNILKSSSMGGPLEKDKDVKEPPFDLLIIGGGATGTGTALDAATRGLKVALVERDDFSAGTSSRSTKLVHGGVRYLEKAFKELDYGQYKLVKEALHERATFLHIAPYLSYPLPILLPIYKWWQVPYFWVGSKVYDFLAGRESMESSHFLSSSKAIEAFPWLKKEKLVGAMVYYD</sequence>
<feature type="non-terminal residue" evidence="1">
    <location>
        <position position="259"/>
    </location>
</feature>
<accession>A0ACA9R6M5</accession>
<protein>
    <submittedName>
        <fullName evidence="1">8445_t:CDS:1</fullName>
    </submittedName>
</protein>
<proteinExistence type="predicted"/>
<organism evidence="1 2">
    <name type="scientific">Racocetra persica</name>
    <dbReference type="NCBI Taxonomy" id="160502"/>
    <lineage>
        <taxon>Eukaryota</taxon>
        <taxon>Fungi</taxon>
        <taxon>Fungi incertae sedis</taxon>
        <taxon>Mucoromycota</taxon>
        <taxon>Glomeromycotina</taxon>
        <taxon>Glomeromycetes</taxon>
        <taxon>Diversisporales</taxon>
        <taxon>Gigasporaceae</taxon>
        <taxon>Racocetra</taxon>
    </lineage>
</organism>
<evidence type="ECO:0000313" key="1">
    <source>
        <dbReference type="EMBL" id="CAG8778616.1"/>
    </source>
</evidence>
<reference evidence="1" key="1">
    <citation type="submission" date="2021-06" db="EMBL/GenBank/DDBJ databases">
        <authorList>
            <person name="Kallberg Y."/>
            <person name="Tangrot J."/>
            <person name="Rosling A."/>
        </authorList>
    </citation>
    <scope>NUCLEOTIDE SEQUENCE</scope>
    <source>
        <strain evidence="1">MA461A</strain>
    </source>
</reference>
<dbReference type="Proteomes" id="UP000789920">
    <property type="component" value="Unassembled WGS sequence"/>
</dbReference>
<comment type="caution">
    <text evidence="1">The sequence shown here is derived from an EMBL/GenBank/DDBJ whole genome shotgun (WGS) entry which is preliminary data.</text>
</comment>
<dbReference type="EMBL" id="CAJVQC010043964">
    <property type="protein sequence ID" value="CAG8778616.1"/>
    <property type="molecule type" value="Genomic_DNA"/>
</dbReference>